<reference evidence="2 3" key="1">
    <citation type="submission" date="2016-01" db="EMBL/GenBank/DDBJ databases">
        <title>Genome sequence of Oerskovia enterophila VJag, an agar and cellulose degrading bacterium.</title>
        <authorList>
            <person name="Poehlein A."/>
            <person name="Jag V."/>
            <person name="Bengelsdorf F."/>
            <person name="Duerre P."/>
            <person name="Daniel R."/>
        </authorList>
    </citation>
    <scope>NUCLEOTIDE SEQUENCE [LARGE SCALE GENOMIC DNA]</scope>
    <source>
        <strain evidence="2 3">VJag</strain>
    </source>
</reference>
<organism evidence="2 3">
    <name type="scientific">Oerskovia enterophila</name>
    <dbReference type="NCBI Taxonomy" id="43678"/>
    <lineage>
        <taxon>Bacteria</taxon>
        <taxon>Bacillati</taxon>
        <taxon>Actinomycetota</taxon>
        <taxon>Actinomycetes</taxon>
        <taxon>Micrococcales</taxon>
        <taxon>Cellulomonadaceae</taxon>
        <taxon>Oerskovia</taxon>
    </lineage>
</organism>
<dbReference type="EMBL" id="LRIE01000077">
    <property type="protein sequence ID" value="KZM34705.1"/>
    <property type="molecule type" value="Genomic_DNA"/>
</dbReference>
<evidence type="ECO:0000313" key="3">
    <source>
        <dbReference type="Proteomes" id="UP000076447"/>
    </source>
</evidence>
<proteinExistence type="predicted"/>
<dbReference type="PATRIC" id="fig|43678.3.peg.2626"/>
<protein>
    <recommendedName>
        <fullName evidence="4">Camelysin metallo-endopeptidase</fullName>
    </recommendedName>
</protein>
<accession>A0A163QZV0</accession>
<dbReference type="Proteomes" id="UP000076447">
    <property type="component" value="Unassembled WGS sequence"/>
</dbReference>
<keyword evidence="1" id="KW-0472">Membrane</keyword>
<keyword evidence="1" id="KW-1133">Transmembrane helix</keyword>
<sequence>MSTTAKSSTRKKTLYSIGALVGIGALATTAAFTDFANLNLGGGTDGSGIGAGAFNIQVVGTDVDGIPVPGTWQEADTAEGVDIAVPGADTITPGDAISVALPYRNDSEKLGADLRLWVNEVPGKTSDPAYLAALRFSVAGSDGVAIVSDLTFDQFDELAESAALTPVTLAPGASDQLTLSITLADQGTEGNAALNGGVAYVQAHFDAASVVLP</sequence>
<dbReference type="OrthoDB" id="5146556at2"/>
<comment type="caution">
    <text evidence="2">The sequence shown here is derived from an EMBL/GenBank/DDBJ whole genome shotgun (WGS) entry which is preliminary data.</text>
</comment>
<name>A0A163QZV0_9CELL</name>
<dbReference type="RefSeq" id="WP_068708907.1">
    <property type="nucleotide sequence ID" value="NZ_LRIE01000077.1"/>
</dbReference>
<evidence type="ECO:0000313" key="2">
    <source>
        <dbReference type="EMBL" id="KZM34705.1"/>
    </source>
</evidence>
<keyword evidence="1" id="KW-0812">Transmembrane</keyword>
<dbReference type="STRING" id="43678.OJAG_25110"/>
<evidence type="ECO:0008006" key="4">
    <source>
        <dbReference type="Google" id="ProtNLM"/>
    </source>
</evidence>
<dbReference type="AlphaFoldDB" id="A0A163QZV0"/>
<feature type="transmembrane region" description="Helical" evidence="1">
    <location>
        <begin position="12"/>
        <end position="32"/>
    </location>
</feature>
<gene>
    <name evidence="2" type="ORF">OJAG_25110</name>
</gene>
<evidence type="ECO:0000256" key="1">
    <source>
        <dbReference type="SAM" id="Phobius"/>
    </source>
</evidence>